<gene>
    <name evidence="7" type="ORF">SE17_24995</name>
</gene>
<dbReference type="PANTHER" id="PTHR48111">
    <property type="entry name" value="REGULATOR OF RPOS"/>
    <property type="match status" value="1"/>
</dbReference>
<dbReference type="Pfam" id="PF00512">
    <property type="entry name" value="HisKA"/>
    <property type="match status" value="1"/>
</dbReference>
<dbReference type="InterPro" id="IPR001789">
    <property type="entry name" value="Sig_transdc_resp-reg_receiver"/>
</dbReference>
<feature type="modified residue" description="4-aspartylphosphate" evidence="4">
    <location>
        <position position="56"/>
    </location>
</feature>
<dbReference type="Pfam" id="PF00072">
    <property type="entry name" value="Response_reg"/>
    <property type="match status" value="1"/>
</dbReference>
<dbReference type="InterPro" id="IPR000488">
    <property type="entry name" value="Death_dom"/>
</dbReference>
<evidence type="ECO:0000313" key="7">
    <source>
        <dbReference type="EMBL" id="KPV50771.1"/>
    </source>
</evidence>
<dbReference type="Proteomes" id="UP000050509">
    <property type="component" value="Unassembled WGS sequence"/>
</dbReference>
<dbReference type="InterPro" id="IPR036097">
    <property type="entry name" value="HisK_dim/P_sf"/>
</dbReference>
<dbReference type="InterPro" id="IPR011006">
    <property type="entry name" value="CheY-like_superfamily"/>
</dbReference>
<sequence>MTPGDIDVLIVEDDDSLREQIGQIVEMWGYRTRRVATVGAALAELERIPAQVVLTDLMLPDQPSYPIMRWAQARRPPPPVVVMTAYASLDSAIEALRQGAYDFLLKPVVPTELEAALVRARTAVALEYERVRAEHLRHIAEVALTLAHEINNPLAILMGELQLQLREGGEPIEPAALQIAIDSAKRIATVVRKIMALREVAYQEYGGLRLIDLDAGGE</sequence>
<dbReference type="SMART" id="SM00448">
    <property type="entry name" value="REC"/>
    <property type="match status" value="1"/>
</dbReference>
<dbReference type="CDD" id="cd00082">
    <property type="entry name" value="HisKA"/>
    <property type="match status" value="1"/>
</dbReference>
<dbReference type="GO" id="GO:0000976">
    <property type="term" value="F:transcription cis-regulatory region binding"/>
    <property type="evidence" value="ECO:0007669"/>
    <property type="project" value="TreeGrafter"/>
</dbReference>
<dbReference type="AlphaFoldDB" id="A0A0P9CX38"/>
<evidence type="ECO:0000256" key="4">
    <source>
        <dbReference type="PROSITE-ProRule" id="PRU00169"/>
    </source>
</evidence>
<evidence type="ECO:0000256" key="3">
    <source>
        <dbReference type="ARBA" id="ARBA00023125"/>
    </source>
</evidence>
<comment type="caution">
    <text evidence="7">The sequence shown here is derived from an EMBL/GenBank/DDBJ whole genome shotgun (WGS) entry which is preliminary data.</text>
</comment>
<dbReference type="InterPro" id="IPR003661">
    <property type="entry name" value="HisK_dim/P_dom"/>
</dbReference>
<evidence type="ECO:0000313" key="8">
    <source>
        <dbReference type="Proteomes" id="UP000050509"/>
    </source>
</evidence>
<evidence type="ECO:0000259" key="5">
    <source>
        <dbReference type="PROSITE" id="PS50017"/>
    </source>
</evidence>
<name>A0A0P9CX38_9CHLR</name>
<dbReference type="PATRIC" id="fig|186479.3.peg.1010"/>
<proteinExistence type="predicted"/>
<dbReference type="GO" id="GO:0005829">
    <property type="term" value="C:cytosol"/>
    <property type="evidence" value="ECO:0007669"/>
    <property type="project" value="TreeGrafter"/>
</dbReference>
<keyword evidence="8" id="KW-1185">Reference proteome</keyword>
<organism evidence="7 8">
    <name type="scientific">Kouleothrix aurantiaca</name>
    <dbReference type="NCBI Taxonomy" id="186479"/>
    <lineage>
        <taxon>Bacteria</taxon>
        <taxon>Bacillati</taxon>
        <taxon>Chloroflexota</taxon>
        <taxon>Chloroflexia</taxon>
        <taxon>Chloroflexales</taxon>
        <taxon>Roseiflexineae</taxon>
        <taxon>Roseiflexaceae</taxon>
        <taxon>Kouleothrix</taxon>
    </lineage>
</organism>
<dbReference type="SUPFAM" id="SSF47384">
    <property type="entry name" value="Homodimeric domain of signal transducing histidine kinase"/>
    <property type="match status" value="1"/>
</dbReference>
<dbReference type="GO" id="GO:0000156">
    <property type="term" value="F:phosphorelay response regulator activity"/>
    <property type="evidence" value="ECO:0007669"/>
    <property type="project" value="TreeGrafter"/>
</dbReference>
<dbReference type="GO" id="GO:0006355">
    <property type="term" value="P:regulation of DNA-templated transcription"/>
    <property type="evidence" value="ECO:0007669"/>
    <property type="project" value="TreeGrafter"/>
</dbReference>
<dbReference type="InterPro" id="IPR039420">
    <property type="entry name" value="WalR-like"/>
</dbReference>
<evidence type="ECO:0000259" key="6">
    <source>
        <dbReference type="PROSITE" id="PS50110"/>
    </source>
</evidence>
<evidence type="ECO:0000256" key="2">
    <source>
        <dbReference type="ARBA" id="ARBA00012438"/>
    </source>
</evidence>
<feature type="domain" description="Death" evidence="5">
    <location>
        <begin position="1"/>
        <end position="48"/>
    </location>
</feature>
<accession>A0A0P9CX38</accession>
<comment type="catalytic activity">
    <reaction evidence="1">
        <text>ATP + protein L-histidine = ADP + protein N-phospho-L-histidine.</text>
        <dbReference type="EC" id="2.7.13.3"/>
    </reaction>
</comment>
<keyword evidence="3" id="KW-0238">DNA-binding</keyword>
<dbReference type="Gene3D" id="1.10.287.130">
    <property type="match status" value="1"/>
</dbReference>
<dbReference type="PROSITE" id="PS50110">
    <property type="entry name" value="RESPONSE_REGULATORY"/>
    <property type="match status" value="1"/>
</dbReference>
<reference evidence="7 8" key="1">
    <citation type="submission" date="2015-09" db="EMBL/GenBank/DDBJ databases">
        <title>Draft genome sequence of Kouleothrix aurantiaca JCM 19913.</title>
        <authorList>
            <person name="Hemp J."/>
        </authorList>
    </citation>
    <scope>NUCLEOTIDE SEQUENCE [LARGE SCALE GENOMIC DNA]</scope>
    <source>
        <strain evidence="7 8">COM-B</strain>
    </source>
</reference>
<dbReference type="SUPFAM" id="SSF52172">
    <property type="entry name" value="CheY-like"/>
    <property type="match status" value="1"/>
</dbReference>
<dbReference type="EC" id="2.7.13.3" evidence="2"/>
<dbReference type="Gene3D" id="3.40.50.2300">
    <property type="match status" value="1"/>
</dbReference>
<dbReference type="EMBL" id="LJCR01001224">
    <property type="protein sequence ID" value="KPV50771.1"/>
    <property type="molecule type" value="Genomic_DNA"/>
</dbReference>
<evidence type="ECO:0000256" key="1">
    <source>
        <dbReference type="ARBA" id="ARBA00000085"/>
    </source>
</evidence>
<protein>
    <recommendedName>
        <fullName evidence="2">histidine kinase</fullName>
        <ecNumber evidence="2">2.7.13.3</ecNumber>
    </recommendedName>
</protein>
<dbReference type="GO" id="GO:0032993">
    <property type="term" value="C:protein-DNA complex"/>
    <property type="evidence" value="ECO:0007669"/>
    <property type="project" value="TreeGrafter"/>
</dbReference>
<dbReference type="GO" id="GO:0000155">
    <property type="term" value="F:phosphorelay sensor kinase activity"/>
    <property type="evidence" value="ECO:0007669"/>
    <property type="project" value="InterPro"/>
</dbReference>
<dbReference type="PANTHER" id="PTHR48111:SF50">
    <property type="entry name" value="KDP OPERON TRANSCRIPTIONAL REGULATORY PROTEIN KDPE"/>
    <property type="match status" value="1"/>
</dbReference>
<feature type="domain" description="Response regulatory" evidence="6">
    <location>
        <begin position="7"/>
        <end position="121"/>
    </location>
</feature>
<keyword evidence="4" id="KW-0597">Phosphoprotein</keyword>
<dbReference type="PROSITE" id="PS50017">
    <property type="entry name" value="DEATH_DOMAIN"/>
    <property type="match status" value="1"/>
</dbReference>